<dbReference type="EMBL" id="JARBJD010000035">
    <property type="protein sequence ID" value="KAK2958758.1"/>
    <property type="molecule type" value="Genomic_DNA"/>
</dbReference>
<name>A0ABQ9Y4T9_9EUKA</name>
<dbReference type="Proteomes" id="UP001281761">
    <property type="component" value="Unassembled WGS sequence"/>
</dbReference>
<evidence type="ECO:0000313" key="4">
    <source>
        <dbReference type="Proteomes" id="UP001281761"/>
    </source>
</evidence>
<comment type="similarity">
    <text evidence="2">Belongs to the peptidase T1A family.</text>
</comment>
<dbReference type="InterPro" id="IPR050115">
    <property type="entry name" value="Proteasome_alpha"/>
</dbReference>
<dbReference type="PROSITE" id="PS51475">
    <property type="entry name" value="PROTEASOME_ALPHA_2"/>
    <property type="match status" value="1"/>
</dbReference>
<gene>
    <name evidence="3" type="ORF">BLNAU_6261</name>
</gene>
<dbReference type="InterPro" id="IPR029055">
    <property type="entry name" value="Ntn_hydrolases_N"/>
</dbReference>
<dbReference type="Gene3D" id="3.60.20.10">
    <property type="entry name" value="Glutamine Phosphoribosylpyrophosphate, subunit 1, domain 1"/>
    <property type="match status" value="1"/>
</dbReference>
<dbReference type="Pfam" id="PF00227">
    <property type="entry name" value="Proteasome"/>
    <property type="match status" value="1"/>
</dbReference>
<dbReference type="InterPro" id="IPR001353">
    <property type="entry name" value="Proteasome_sua/b"/>
</dbReference>
<comment type="caution">
    <text evidence="3">The sequence shown here is derived from an EMBL/GenBank/DDBJ whole genome shotgun (WGS) entry which is preliminary data.</text>
</comment>
<evidence type="ECO:0000256" key="2">
    <source>
        <dbReference type="PROSITE-ProRule" id="PRU00808"/>
    </source>
</evidence>
<dbReference type="SUPFAM" id="SSF56235">
    <property type="entry name" value="N-terminal nucleophile aminohydrolases (Ntn hydrolases)"/>
    <property type="match status" value="1"/>
</dbReference>
<sequence length="233" mass="25647">MEAISHAGTAAGVLTKEGIILIGVQLATNPLLEPTNEKIFKINSQAACAVAGITSDATNLLDLARKRSLNHTLDFDQEIPLEHLVSTFCDTKQHYTQVGGQRPFGVSFLFGGWDEHYGYQLYLTGPAGNYGGWKATAIGKNSRSSLACLRQDYTDTLTLEEGKVLALKAIAKSLDTASLNADIIEMMTLTRDVNRRPGQQIVQTVLEKEEIKNLIEVHKEELVKKDDEDDEEN</sequence>
<keyword evidence="4" id="KW-1185">Reference proteome</keyword>
<organism evidence="3 4">
    <name type="scientific">Blattamonas nauphoetae</name>
    <dbReference type="NCBI Taxonomy" id="2049346"/>
    <lineage>
        <taxon>Eukaryota</taxon>
        <taxon>Metamonada</taxon>
        <taxon>Preaxostyla</taxon>
        <taxon>Oxymonadida</taxon>
        <taxon>Blattamonas</taxon>
    </lineage>
</organism>
<dbReference type="GO" id="GO:0000502">
    <property type="term" value="C:proteasome complex"/>
    <property type="evidence" value="ECO:0007669"/>
    <property type="project" value="UniProtKB-KW"/>
</dbReference>
<proteinExistence type="inferred from homology"/>
<protein>
    <submittedName>
        <fullName evidence="3">Proteasome subunit alpha type-4-2</fullName>
    </submittedName>
</protein>
<dbReference type="PANTHER" id="PTHR11599">
    <property type="entry name" value="PROTEASOME SUBUNIT ALPHA/BETA"/>
    <property type="match status" value="1"/>
</dbReference>
<reference evidence="3 4" key="1">
    <citation type="journal article" date="2022" name="bioRxiv">
        <title>Genomics of Preaxostyla Flagellates Illuminates Evolutionary Transitions and the Path Towards Mitochondrial Loss.</title>
        <authorList>
            <person name="Novak L.V.F."/>
            <person name="Treitli S.C."/>
            <person name="Pyrih J."/>
            <person name="Halakuc P."/>
            <person name="Pipaliya S.V."/>
            <person name="Vacek V."/>
            <person name="Brzon O."/>
            <person name="Soukal P."/>
            <person name="Eme L."/>
            <person name="Dacks J.B."/>
            <person name="Karnkowska A."/>
            <person name="Elias M."/>
            <person name="Hampl V."/>
        </authorList>
    </citation>
    <scope>NUCLEOTIDE SEQUENCE [LARGE SCALE GENOMIC DNA]</scope>
    <source>
        <strain evidence="3">NAU3</strain>
        <tissue evidence="3">Gut</tissue>
    </source>
</reference>
<evidence type="ECO:0000256" key="1">
    <source>
        <dbReference type="ARBA" id="ARBA00022942"/>
    </source>
</evidence>
<dbReference type="InterPro" id="IPR023332">
    <property type="entry name" value="Proteasome_alpha-type"/>
</dbReference>
<evidence type="ECO:0000313" key="3">
    <source>
        <dbReference type="EMBL" id="KAK2958758.1"/>
    </source>
</evidence>
<keyword evidence="1 2" id="KW-0647">Proteasome</keyword>
<accession>A0ABQ9Y4T9</accession>